<feature type="transmembrane region" description="Helical" evidence="16">
    <location>
        <begin position="225"/>
        <end position="245"/>
    </location>
</feature>
<proteinExistence type="inferred from homology"/>
<dbReference type="GO" id="GO:0048039">
    <property type="term" value="F:ubiquinone binding"/>
    <property type="evidence" value="ECO:0007669"/>
    <property type="project" value="TreeGrafter"/>
</dbReference>
<evidence type="ECO:0000256" key="7">
    <source>
        <dbReference type="ARBA" id="ARBA00022692"/>
    </source>
</evidence>
<feature type="transmembrane region" description="Helical" evidence="16">
    <location>
        <begin position="49"/>
        <end position="73"/>
    </location>
</feature>
<keyword evidence="12 16" id="KW-0830">Ubiquinone</keyword>
<evidence type="ECO:0000256" key="2">
    <source>
        <dbReference type="ARBA" id="ARBA00009025"/>
    </source>
</evidence>
<keyword evidence="9 16" id="KW-0249">Electron transport</keyword>
<evidence type="ECO:0000256" key="15">
    <source>
        <dbReference type="ARBA" id="ARBA00049551"/>
    </source>
</evidence>
<feature type="transmembrane region" description="Helical" evidence="16">
    <location>
        <begin position="7"/>
        <end position="37"/>
    </location>
</feature>
<evidence type="ECO:0000256" key="14">
    <source>
        <dbReference type="ARBA" id="ARBA00023136"/>
    </source>
</evidence>
<dbReference type="InterPro" id="IPR001750">
    <property type="entry name" value="ND/Mrp_TM"/>
</dbReference>
<evidence type="ECO:0000256" key="10">
    <source>
        <dbReference type="ARBA" id="ARBA00022989"/>
    </source>
</evidence>
<feature type="domain" description="NADH:quinone oxidoreductase/Mrp antiporter transmembrane" evidence="17">
    <location>
        <begin position="113"/>
        <end position="388"/>
    </location>
</feature>
<evidence type="ECO:0000256" key="6">
    <source>
        <dbReference type="ARBA" id="ARBA00022660"/>
    </source>
</evidence>
<keyword evidence="8" id="KW-1278">Translocase</keyword>
<reference evidence="18" key="1">
    <citation type="journal article" date="2016" name="Mitochondrial DNA Part B Resour">
        <title>The complete mitochondrial genome of Cyclina sinensis (Veneroida:Veneridae).</title>
        <authorList>
            <person name="Dong P."/>
            <person name="Ma G."/>
            <person name="Chang L."/>
            <person name="Zhu Y."/>
            <person name="Tian X."/>
        </authorList>
    </citation>
    <scope>NUCLEOTIDE SEQUENCE</scope>
</reference>
<feature type="transmembrane region" description="Helical" evidence="16">
    <location>
        <begin position="191"/>
        <end position="213"/>
    </location>
</feature>
<keyword evidence="14 16" id="KW-0472">Membrane</keyword>
<dbReference type="InterPro" id="IPR003918">
    <property type="entry name" value="NADH_UbQ_OxRdtase"/>
</dbReference>
<evidence type="ECO:0000259" key="17">
    <source>
        <dbReference type="Pfam" id="PF00361"/>
    </source>
</evidence>
<evidence type="ECO:0000256" key="12">
    <source>
        <dbReference type="ARBA" id="ARBA00023075"/>
    </source>
</evidence>
<dbReference type="GO" id="GO:0003954">
    <property type="term" value="F:NADH dehydrogenase activity"/>
    <property type="evidence" value="ECO:0007669"/>
    <property type="project" value="TreeGrafter"/>
</dbReference>
<evidence type="ECO:0000256" key="13">
    <source>
        <dbReference type="ARBA" id="ARBA00023128"/>
    </source>
</evidence>
<organism evidence="18">
    <name type="scientific">Cyclina sinensis</name>
    <name type="common">Venus clam</name>
    <dbReference type="NCBI Taxonomy" id="120566"/>
    <lineage>
        <taxon>Eukaryota</taxon>
        <taxon>Metazoa</taxon>
        <taxon>Spiralia</taxon>
        <taxon>Lophotrochozoa</taxon>
        <taxon>Mollusca</taxon>
        <taxon>Bivalvia</taxon>
        <taxon>Autobranchia</taxon>
        <taxon>Heteroconchia</taxon>
        <taxon>Euheterodonta</taxon>
        <taxon>Imparidentia</taxon>
        <taxon>Neoheterodontei</taxon>
        <taxon>Venerida</taxon>
        <taxon>Veneroidea</taxon>
        <taxon>Veneridae</taxon>
        <taxon>Cyclina</taxon>
    </lineage>
</organism>
<keyword evidence="6 16" id="KW-0679">Respiratory chain</keyword>
<keyword evidence="10 16" id="KW-1133">Transmembrane helix</keyword>
<keyword evidence="5 16" id="KW-0813">Transport</keyword>
<comment type="catalytic activity">
    <reaction evidence="15 16">
        <text>a ubiquinone + NADH + 5 H(+)(in) = a ubiquinol + NAD(+) + 4 H(+)(out)</text>
        <dbReference type="Rhea" id="RHEA:29091"/>
        <dbReference type="Rhea" id="RHEA-COMP:9565"/>
        <dbReference type="Rhea" id="RHEA-COMP:9566"/>
        <dbReference type="ChEBI" id="CHEBI:15378"/>
        <dbReference type="ChEBI" id="CHEBI:16389"/>
        <dbReference type="ChEBI" id="CHEBI:17976"/>
        <dbReference type="ChEBI" id="CHEBI:57540"/>
        <dbReference type="ChEBI" id="CHEBI:57945"/>
        <dbReference type="EC" id="7.1.1.2"/>
    </reaction>
</comment>
<dbReference type="GO" id="GO:0008137">
    <property type="term" value="F:NADH dehydrogenase (ubiquinone) activity"/>
    <property type="evidence" value="ECO:0007669"/>
    <property type="project" value="UniProtKB-UniRule"/>
</dbReference>
<feature type="transmembrane region" description="Helical" evidence="16">
    <location>
        <begin position="346"/>
        <end position="366"/>
    </location>
</feature>
<evidence type="ECO:0000256" key="9">
    <source>
        <dbReference type="ARBA" id="ARBA00022982"/>
    </source>
</evidence>
<dbReference type="PRINTS" id="PR01437">
    <property type="entry name" value="NUOXDRDTASE4"/>
</dbReference>
<feature type="transmembrane region" description="Helical" evidence="16">
    <location>
        <begin position="430"/>
        <end position="452"/>
    </location>
</feature>
<feature type="transmembrane region" description="Helical" evidence="16">
    <location>
        <begin position="251"/>
        <end position="275"/>
    </location>
</feature>
<name>A0A125S9T6_CYCSN</name>
<evidence type="ECO:0000256" key="5">
    <source>
        <dbReference type="ARBA" id="ARBA00022448"/>
    </source>
</evidence>
<dbReference type="EC" id="7.1.1.2" evidence="3 16"/>
<evidence type="ECO:0000256" key="1">
    <source>
        <dbReference type="ARBA" id="ARBA00004225"/>
    </source>
</evidence>
<keyword evidence="7 16" id="KW-0812">Transmembrane</keyword>
<comment type="function">
    <text evidence="16">Core subunit of the mitochondrial membrane respiratory chain NADH dehydrogenase (Complex I) which catalyzes electron transfer from NADH through the respiratory chain, using ubiquinone as an electron acceptor. Essential for the catalytic activity and assembly of complex I.</text>
</comment>
<evidence type="ECO:0000256" key="3">
    <source>
        <dbReference type="ARBA" id="ARBA00012944"/>
    </source>
</evidence>
<comment type="similarity">
    <text evidence="2 16">Belongs to the complex I subunit 4 family.</text>
</comment>
<feature type="transmembrane region" description="Helical" evidence="16">
    <location>
        <begin position="310"/>
        <end position="334"/>
    </location>
</feature>
<gene>
    <name evidence="18" type="primary">ND4</name>
</gene>
<sequence length="453" mass="50938">MVWFSSVLIIYFISCFRFGWGAWCVMSCFLSMVFLLVDTGYCSYFLMSEWVGVDSLACLMVILCFLVLGLSLVSSCKDLKVSIMFNERVGDSMVELVVLISLGSMIFFCLGTWMDFYFFFEFSLIPTFLLILTWGYQPERLQAGLYMIMYTVCASLPLLLGLLVFWISVGTDNILLSKLLSFDFLTLNSGWIWFFISLGFFVKLPVYFFHGWLPKAHVEAPLSGSMLLAGVLLKFGAYGIIRVVWMTQMSLNSLVLAVLVFGMWGGVISSCVCICQSDLKSLIAYSSIGHMAMSLGGILSFYFIGKKAAICLLFAHGLVSPIMFSMAASVYEVVGTRSVILSKGILRLFPVFSVFWFLSCVVNMAFPPSLNFFGEIYCASSMLWLNSVFSLPLAFMVFLAGCYSLVLYSWVNHGISSEMINPIWSLSSRYIFSALFCMIILLFGFLSFDFFFV</sequence>
<dbReference type="GO" id="GO:0015990">
    <property type="term" value="P:electron transport coupled proton transport"/>
    <property type="evidence" value="ECO:0007669"/>
    <property type="project" value="TreeGrafter"/>
</dbReference>
<evidence type="ECO:0000256" key="16">
    <source>
        <dbReference type="RuleBase" id="RU003297"/>
    </source>
</evidence>
<dbReference type="GO" id="GO:0042773">
    <property type="term" value="P:ATP synthesis coupled electron transport"/>
    <property type="evidence" value="ECO:0007669"/>
    <property type="project" value="InterPro"/>
</dbReference>
<dbReference type="PANTHER" id="PTHR43507">
    <property type="entry name" value="NADH-UBIQUINONE OXIDOREDUCTASE CHAIN 4"/>
    <property type="match status" value="1"/>
</dbReference>
<dbReference type="Pfam" id="PF00361">
    <property type="entry name" value="Proton_antipo_M"/>
    <property type="match status" value="1"/>
</dbReference>
<feature type="transmembrane region" description="Helical" evidence="16">
    <location>
        <begin position="119"/>
        <end position="136"/>
    </location>
</feature>
<dbReference type="EMBL" id="KU097333">
    <property type="protein sequence ID" value="AME17932.1"/>
    <property type="molecule type" value="Genomic_DNA"/>
</dbReference>
<feature type="transmembrane region" description="Helical" evidence="16">
    <location>
        <begin position="148"/>
        <end position="171"/>
    </location>
</feature>
<protein>
    <recommendedName>
        <fullName evidence="4 16">NADH-ubiquinone oxidoreductase chain 4</fullName>
        <ecNumber evidence="3 16">7.1.1.2</ecNumber>
    </recommendedName>
</protein>
<evidence type="ECO:0000256" key="8">
    <source>
        <dbReference type="ARBA" id="ARBA00022967"/>
    </source>
</evidence>
<keyword evidence="13 16" id="KW-0496">Mitochondrion</keyword>
<evidence type="ECO:0000256" key="4">
    <source>
        <dbReference type="ARBA" id="ARBA00021006"/>
    </source>
</evidence>
<evidence type="ECO:0000313" key="18">
    <source>
        <dbReference type="EMBL" id="AME17932.1"/>
    </source>
</evidence>
<dbReference type="PANTHER" id="PTHR43507:SF20">
    <property type="entry name" value="NADH-UBIQUINONE OXIDOREDUCTASE CHAIN 4"/>
    <property type="match status" value="1"/>
</dbReference>
<comment type="subcellular location">
    <subcellularLocation>
        <location evidence="1 16">Mitochondrion membrane</location>
        <topology evidence="1 16">Multi-pass membrane protein</topology>
    </subcellularLocation>
</comment>
<dbReference type="AlphaFoldDB" id="A0A125S9T6"/>
<keyword evidence="11 16" id="KW-0520">NAD</keyword>
<evidence type="ECO:0000256" key="11">
    <source>
        <dbReference type="ARBA" id="ARBA00023027"/>
    </source>
</evidence>
<feature type="transmembrane region" description="Helical" evidence="16">
    <location>
        <begin position="282"/>
        <end position="304"/>
    </location>
</feature>
<feature type="transmembrane region" description="Helical" evidence="16">
    <location>
        <begin position="94"/>
        <end position="113"/>
    </location>
</feature>
<accession>A0A125S9T6</accession>
<geneLocation type="mitochondrion" evidence="18"/>
<dbReference type="GO" id="GO:0031966">
    <property type="term" value="C:mitochondrial membrane"/>
    <property type="evidence" value="ECO:0007669"/>
    <property type="project" value="UniProtKB-SubCell"/>
</dbReference>
<feature type="transmembrane region" description="Helical" evidence="16">
    <location>
        <begin position="389"/>
        <end position="410"/>
    </location>
</feature>